<dbReference type="NCBIfam" id="TIGR04521">
    <property type="entry name" value="ECF_ATPase_2"/>
    <property type="match status" value="1"/>
</dbReference>
<dbReference type="InterPro" id="IPR030946">
    <property type="entry name" value="EcfA2"/>
</dbReference>
<evidence type="ECO:0000256" key="2">
    <source>
        <dbReference type="ARBA" id="ARBA00022448"/>
    </source>
</evidence>
<evidence type="ECO:0000256" key="8">
    <source>
        <dbReference type="RuleBase" id="RU365104"/>
    </source>
</evidence>
<dbReference type="InterPro" id="IPR003439">
    <property type="entry name" value="ABC_transporter-like_ATP-bd"/>
</dbReference>
<keyword evidence="6" id="KW-1278">Translocase</keyword>
<keyword evidence="2 8" id="KW-0813">Transport</keyword>
<gene>
    <name evidence="10" type="ORF">OTK00_001430</name>
</gene>
<dbReference type="SUPFAM" id="SSF52540">
    <property type="entry name" value="P-loop containing nucleoside triphosphate hydrolases"/>
    <property type="match status" value="1"/>
</dbReference>
<dbReference type="InterPro" id="IPR017871">
    <property type="entry name" value="ABC_transporter-like_CS"/>
</dbReference>
<dbReference type="Proteomes" id="UP001164909">
    <property type="component" value="Chromosome"/>
</dbReference>
<dbReference type="PROSITE" id="PS00211">
    <property type="entry name" value="ABC_TRANSPORTER_1"/>
    <property type="match status" value="1"/>
</dbReference>
<evidence type="ECO:0000256" key="1">
    <source>
        <dbReference type="ARBA" id="ARBA00004202"/>
    </source>
</evidence>
<dbReference type="EC" id="7.-.-.-" evidence="8"/>
<dbReference type="Gene3D" id="3.40.50.300">
    <property type="entry name" value="P-loop containing nucleotide triphosphate hydrolases"/>
    <property type="match status" value="1"/>
</dbReference>
<accession>A0ABY7BJJ2</accession>
<comment type="similarity">
    <text evidence="8">Belongs to the ABC transporter superfamily. Energy-coupling factor EcfA family.</text>
</comment>
<dbReference type="InterPro" id="IPR003593">
    <property type="entry name" value="AAA+_ATPase"/>
</dbReference>
<dbReference type="SMART" id="SM00382">
    <property type="entry name" value="AAA"/>
    <property type="match status" value="1"/>
</dbReference>
<evidence type="ECO:0000256" key="3">
    <source>
        <dbReference type="ARBA" id="ARBA00022475"/>
    </source>
</evidence>
<keyword evidence="7 8" id="KW-0472">Membrane</keyword>
<evidence type="ECO:0000313" key="10">
    <source>
        <dbReference type="EMBL" id="WAM32974.1"/>
    </source>
</evidence>
<protein>
    <recommendedName>
        <fullName evidence="8">Energy-coupling factor transporter ATP-binding protein EcfA2</fullName>
        <ecNumber evidence="8">7.-.-.-</ecNumber>
    </recommendedName>
</protein>
<evidence type="ECO:0000256" key="4">
    <source>
        <dbReference type="ARBA" id="ARBA00022741"/>
    </source>
</evidence>
<comment type="subunit">
    <text evidence="8">Forms a stable energy-coupling factor (ECF) transporter complex composed of 2 membrane-embedded substrate-binding proteins (S component), 2 ATP-binding proteins (A component) and 2 transmembrane proteins (T component).</text>
</comment>
<evidence type="ECO:0000256" key="6">
    <source>
        <dbReference type="ARBA" id="ARBA00022967"/>
    </source>
</evidence>
<keyword evidence="3 8" id="KW-1003">Cell membrane</keyword>
<comment type="function">
    <text evidence="8">ATP-binding (A) component of a common energy-coupling factor (ECF) ABC-transporter complex.</text>
</comment>
<dbReference type="InterPro" id="IPR027417">
    <property type="entry name" value="P-loop_NTPase"/>
</dbReference>
<evidence type="ECO:0000256" key="7">
    <source>
        <dbReference type="ARBA" id="ARBA00023136"/>
    </source>
</evidence>
<dbReference type="PANTHER" id="PTHR43553">
    <property type="entry name" value="HEAVY METAL TRANSPORTER"/>
    <property type="match status" value="1"/>
</dbReference>
<evidence type="ECO:0000313" key="11">
    <source>
        <dbReference type="Proteomes" id="UP001164909"/>
    </source>
</evidence>
<comment type="subcellular location">
    <subcellularLocation>
        <location evidence="1 8">Cell membrane</location>
        <topology evidence="1 8">Peripheral membrane protein</topology>
    </subcellularLocation>
</comment>
<dbReference type="InterPro" id="IPR015856">
    <property type="entry name" value="ABC_transpr_CbiO/EcfA_su"/>
</dbReference>
<evidence type="ECO:0000256" key="5">
    <source>
        <dbReference type="ARBA" id="ARBA00022840"/>
    </source>
</evidence>
<sequence length="290" mass="32996">MFIEMRNVEFIYGDKTPFEKKALSGVNLTISKGEFIGIIGKTGSGKSTLVQLMNGLLLPQQGDVIVDGINTKDKKRIKEIRKRVGLVFQYPEYQLFEETVYRDIAFGPRNLGFSDKEIERKVKEVCELLEIPESILEKSPFELSGGQKRRVAIAGILAMDPEVLILDEPTAGLDMKGRKRIFNIIERLHREKGKTVILISHNLEDVANLCERVIVLNNGKISFDGPKHEVFENIKLLEKSGLIAPDVLYLQHRLKMRGFKIERFEYKVEKVADIIVKNLAGNITKEGDRR</sequence>
<dbReference type="RefSeq" id="WP_045169660.1">
    <property type="nucleotide sequence ID" value="NZ_CP113865.1"/>
</dbReference>
<dbReference type="PROSITE" id="PS50893">
    <property type="entry name" value="ABC_TRANSPORTER_2"/>
    <property type="match status" value="1"/>
</dbReference>
<keyword evidence="11" id="KW-1185">Reference proteome</keyword>
<dbReference type="InterPro" id="IPR050095">
    <property type="entry name" value="ECF_ABC_transporter_ATP-bd"/>
</dbReference>
<dbReference type="EMBL" id="CP113865">
    <property type="protein sequence ID" value="WAM32974.1"/>
    <property type="molecule type" value="Genomic_DNA"/>
</dbReference>
<evidence type="ECO:0000259" key="9">
    <source>
        <dbReference type="PROSITE" id="PS50893"/>
    </source>
</evidence>
<keyword evidence="5 8" id="KW-0067">ATP-binding</keyword>
<dbReference type="Pfam" id="PF00005">
    <property type="entry name" value="ABC_tran"/>
    <property type="match status" value="1"/>
</dbReference>
<proteinExistence type="inferred from homology"/>
<feature type="domain" description="ABC transporter" evidence="9">
    <location>
        <begin position="3"/>
        <end position="243"/>
    </location>
</feature>
<keyword evidence="4 8" id="KW-0547">Nucleotide-binding</keyword>
<reference evidence="10" key="1">
    <citation type="submission" date="2022-12" db="EMBL/GenBank/DDBJ databases">
        <authorList>
            <person name="Bing R.G."/>
            <person name="Willard D.J."/>
            <person name="Manesh M.J.H."/>
            <person name="Laemthong T."/>
            <person name="Crosby J.R."/>
            <person name="Kelly R.M."/>
        </authorList>
    </citation>
    <scope>NUCLEOTIDE SEQUENCE</scope>
    <source>
        <strain evidence="10">DSM 8990</strain>
    </source>
</reference>
<dbReference type="PANTHER" id="PTHR43553:SF27">
    <property type="entry name" value="ENERGY-COUPLING FACTOR TRANSPORTER ATP-BINDING PROTEIN ECFA2"/>
    <property type="match status" value="1"/>
</dbReference>
<dbReference type="CDD" id="cd03225">
    <property type="entry name" value="ABC_cobalt_CbiO_domain1"/>
    <property type="match status" value="1"/>
</dbReference>
<organism evidence="10 11">
    <name type="scientific">Caldicellulosiruptor morganii</name>
    <dbReference type="NCBI Taxonomy" id="1387555"/>
    <lineage>
        <taxon>Bacteria</taxon>
        <taxon>Bacillati</taxon>
        <taxon>Bacillota</taxon>
        <taxon>Bacillota incertae sedis</taxon>
        <taxon>Caldicellulosiruptorales</taxon>
        <taxon>Caldicellulosiruptoraceae</taxon>
        <taxon>Caldicellulosiruptor</taxon>
    </lineage>
</organism>
<name>A0ABY7BJJ2_9FIRM</name>